<evidence type="ECO:0000313" key="3">
    <source>
        <dbReference type="EMBL" id="KGN98320.1"/>
    </source>
</evidence>
<comment type="caution">
    <text evidence="3">The sequence shown here is derived from an EMBL/GenBank/DDBJ whole genome shotgun (WGS) entry which is preliminary data.</text>
</comment>
<keyword evidence="1" id="KW-0238">DNA-binding</keyword>
<dbReference type="NCBIfam" id="TIGR01201">
    <property type="entry name" value="HU_rel"/>
    <property type="match status" value="1"/>
</dbReference>
<accession>A0A0A2G7H0</accession>
<name>A0A0A2G7H0_9PORP</name>
<sequence length="202" mass="22352">MAKYIMQEMPDMQGKGKQIKYPRMLIEGTVDLHSIAERIARNTTFAVGEVEAVVGMVAQEVGRVIAEGYCLKIEGIGAFSAKLGLKKGAEREAEEGGKRNAQSIEISNVHFQPDKRLLSIANSYCELQRSKGKTYSRPNVDLEKRLALVHDFLKNKPFLRLRDYVLLTGVSLTTASVELRKFAAQGLLAVEGKGTHSVYVLP</sequence>
<dbReference type="GO" id="GO:0003677">
    <property type="term" value="F:DNA binding"/>
    <property type="evidence" value="ECO:0007669"/>
    <property type="project" value="UniProtKB-KW"/>
</dbReference>
<evidence type="ECO:0000259" key="2">
    <source>
        <dbReference type="Pfam" id="PF18291"/>
    </source>
</evidence>
<proteinExistence type="predicted"/>
<dbReference type="OrthoDB" id="1093305at2"/>
<keyword evidence="4" id="KW-1185">Reference proteome</keyword>
<dbReference type="RefSeq" id="WP_025842229.1">
    <property type="nucleotide sequence ID" value="NZ_JQZW01000007.1"/>
</dbReference>
<dbReference type="eggNOG" id="COG0776">
    <property type="taxonomic scope" value="Bacteria"/>
</dbReference>
<dbReference type="SUPFAM" id="SSF47729">
    <property type="entry name" value="IHF-like DNA-binding proteins"/>
    <property type="match status" value="1"/>
</dbReference>
<protein>
    <recommendedName>
        <fullName evidence="2">HU domain-containing protein</fullName>
    </recommendedName>
</protein>
<feature type="domain" description="HU" evidence="2">
    <location>
        <begin position="2"/>
        <end position="128"/>
    </location>
</feature>
<evidence type="ECO:0000256" key="1">
    <source>
        <dbReference type="ARBA" id="ARBA00023125"/>
    </source>
</evidence>
<evidence type="ECO:0000313" key="4">
    <source>
        <dbReference type="Proteomes" id="UP000030134"/>
    </source>
</evidence>
<organism evidence="3 4">
    <name type="scientific">Porphyromonas gingivicanis</name>
    <dbReference type="NCBI Taxonomy" id="266762"/>
    <lineage>
        <taxon>Bacteria</taxon>
        <taxon>Pseudomonadati</taxon>
        <taxon>Bacteroidota</taxon>
        <taxon>Bacteroidia</taxon>
        <taxon>Bacteroidales</taxon>
        <taxon>Porphyromonadaceae</taxon>
        <taxon>Porphyromonas</taxon>
    </lineage>
</organism>
<gene>
    <name evidence="3" type="ORF">HQ36_02570</name>
</gene>
<dbReference type="InterPro" id="IPR041607">
    <property type="entry name" value="HU-HIG"/>
</dbReference>
<dbReference type="Proteomes" id="UP000030134">
    <property type="component" value="Unassembled WGS sequence"/>
</dbReference>
<dbReference type="AlphaFoldDB" id="A0A0A2G7H0"/>
<dbReference type="InterPro" id="IPR010992">
    <property type="entry name" value="IHF-like_DNA-bd_dom_sf"/>
</dbReference>
<reference evidence="3 4" key="1">
    <citation type="submission" date="2014-08" db="EMBL/GenBank/DDBJ databases">
        <title>Porphyromonas gingivicanis strain:COT-022_OH1391 Genome sequencing.</title>
        <authorList>
            <person name="Wallis C."/>
            <person name="Deusch O."/>
            <person name="O'Flynn C."/>
            <person name="Davis I."/>
            <person name="Jospin G."/>
            <person name="Darling A.E."/>
            <person name="Coil D.A."/>
            <person name="Alexiev A."/>
            <person name="Horsfall A."/>
            <person name="Kirkwood N."/>
            <person name="Harris S."/>
            <person name="Eisen J.A."/>
        </authorList>
    </citation>
    <scope>NUCLEOTIDE SEQUENCE [LARGE SCALE GENOMIC DNA]</scope>
    <source>
        <strain evidence="4">COT-022 OH1391</strain>
    </source>
</reference>
<dbReference type="EMBL" id="JQZW01000007">
    <property type="protein sequence ID" value="KGN98320.1"/>
    <property type="molecule type" value="Genomic_DNA"/>
</dbReference>
<dbReference type="Pfam" id="PF18291">
    <property type="entry name" value="HU-HIG"/>
    <property type="match status" value="1"/>
</dbReference>
<dbReference type="InterPro" id="IPR005902">
    <property type="entry name" value="HU_DNA-bd_put"/>
</dbReference>